<dbReference type="AlphaFoldDB" id="A0A5J4LAM9"/>
<dbReference type="PANTHER" id="PTHR35400">
    <property type="entry name" value="SLR1083 PROTEIN"/>
    <property type="match status" value="1"/>
</dbReference>
<dbReference type="InterPro" id="IPR012296">
    <property type="entry name" value="Nuclease_put_TT1808"/>
</dbReference>
<dbReference type="CDD" id="cd06260">
    <property type="entry name" value="DUF820-like"/>
    <property type="match status" value="1"/>
</dbReference>
<evidence type="ECO:0000259" key="1">
    <source>
        <dbReference type="Pfam" id="PF05685"/>
    </source>
</evidence>
<keyword evidence="3" id="KW-1185">Reference proteome</keyword>
<dbReference type="Proteomes" id="UP000325598">
    <property type="component" value="Unassembled WGS sequence"/>
</dbReference>
<sequence>MHDLTPPDCLRGRHPPLSRATLAIAEEVRGMSVAAADHQGPWTLDDVLALPEDTRSRIELVGGSLVMSPSPGVPHQRASRRLAALLEAAADAAGAPVEILEAINLVVPDGLLIPDIAVCDADAAADAGLTVSAHDVLLVVEIASPSTRVTDRKMKPALYAAAGIAHYWRLELEPAPRLYLGELENGCYLDRLVQAAETTAVERPFPIDIDPGVLAHRRAPEQ</sequence>
<comment type="caution">
    <text evidence="2">The sequence shown here is derived from an EMBL/GenBank/DDBJ whole genome shotgun (WGS) entry which is preliminary data.</text>
</comment>
<dbReference type="EMBL" id="BLAG01000010">
    <property type="protein sequence ID" value="GES31387.1"/>
    <property type="molecule type" value="Genomic_DNA"/>
</dbReference>
<dbReference type="SUPFAM" id="SSF52980">
    <property type="entry name" value="Restriction endonuclease-like"/>
    <property type="match status" value="1"/>
</dbReference>
<organism evidence="2 3">
    <name type="scientific">Streptomyces angustmyceticus</name>
    <dbReference type="NCBI Taxonomy" id="285578"/>
    <lineage>
        <taxon>Bacteria</taxon>
        <taxon>Bacillati</taxon>
        <taxon>Actinomycetota</taxon>
        <taxon>Actinomycetes</taxon>
        <taxon>Kitasatosporales</taxon>
        <taxon>Streptomycetaceae</taxon>
        <taxon>Streptomyces</taxon>
    </lineage>
</organism>
<dbReference type="InterPro" id="IPR011335">
    <property type="entry name" value="Restrct_endonuc-II-like"/>
</dbReference>
<dbReference type="InterPro" id="IPR008538">
    <property type="entry name" value="Uma2"/>
</dbReference>
<proteinExistence type="predicted"/>
<dbReference type="PANTHER" id="PTHR35400:SF3">
    <property type="entry name" value="SLL1072 PROTEIN"/>
    <property type="match status" value="1"/>
</dbReference>
<evidence type="ECO:0000313" key="3">
    <source>
        <dbReference type="Proteomes" id="UP000325598"/>
    </source>
</evidence>
<name>A0A5J4LAM9_9ACTN</name>
<protein>
    <recommendedName>
        <fullName evidence="1">Putative restriction endonuclease domain-containing protein</fullName>
    </recommendedName>
</protein>
<accession>A0A5J4LAM9</accession>
<reference evidence="2 3" key="1">
    <citation type="submission" date="2019-10" db="EMBL/GenBank/DDBJ databases">
        <title>Whole genome shotgun sequence of Streptomyces angustmyceticus NBRC 3934.</title>
        <authorList>
            <person name="Hosoyama A."/>
            <person name="Ichikawa N."/>
            <person name="Kimura A."/>
            <person name="Kitahashi Y."/>
            <person name="Komaki H."/>
            <person name="Uohara A."/>
        </authorList>
    </citation>
    <scope>NUCLEOTIDE SEQUENCE [LARGE SCALE GENOMIC DNA]</scope>
    <source>
        <strain evidence="2 3">NBRC 3934</strain>
    </source>
</reference>
<gene>
    <name evidence="2" type="ORF">San01_38740</name>
</gene>
<feature type="domain" description="Putative restriction endonuclease" evidence="1">
    <location>
        <begin position="45"/>
        <end position="208"/>
    </location>
</feature>
<dbReference type="Gene3D" id="3.90.1570.10">
    <property type="entry name" value="tt1808, chain A"/>
    <property type="match status" value="1"/>
</dbReference>
<dbReference type="Pfam" id="PF05685">
    <property type="entry name" value="Uma2"/>
    <property type="match status" value="1"/>
</dbReference>
<evidence type="ECO:0000313" key="2">
    <source>
        <dbReference type="EMBL" id="GES31387.1"/>
    </source>
</evidence>